<accession>A0A0A2EU50</accession>
<organism evidence="2 3">
    <name type="scientific">Porphyromonas cangingivalis</name>
    <dbReference type="NCBI Taxonomy" id="36874"/>
    <lineage>
        <taxon>Bacteria</taxon>
        <taxon>Pseudomonadati</taxon>
        <taxon>Bacteroidota</taxon>
        <taxon>Bacteroidia</taxon>
        <taxon>Bacteroidales</taxon>
        <taxon>Porphyromonadaceae</taxon>
        <taxon>Porphyromonas</taxon>
    </lineage>
</organism>
<evidence type="ECO:0000313" key="3">
    <source>
        <dbReference type="Proteomes" id="UP000030125"/>
    </source>
</evidence>
<sequence length="312" mass="35472">MDKSRYMLYRKLIVVALLLLSSPSIGYAQAEDSGFKKFTNKVKNYLHGDPWQYDSLLHTTHTKILLGIGQNRIADSYLSPTTHIGGDLRLKVLVDAPRREKKWYWSQDIEALFSTPKNPANGSVIYHFGGEYSIGPLFSLYDKHNLRVSAGPLLDLNAKGNLKLSNTNNVFNLKASVGIDGALRAVYRAYLGSYPLILGYSTQLALFHLTFSPEYGQSYYDYISEQNRSSIKLTPTFANARFNFKQRMTVDCPIHNATITLGMEHLYHQSMIHNISYKESHVLFLIGYSFDFVKMSGGRSLRSKFVRNSYHP</sequence>
<name>A0A0A2EU50_PORCN</name>
<evidence type="ECO:0008006" key="4">
    <source>
        <dbReference type="Google" id="ProtNLM"/>
    </source>
</evidence>
<dbReference type="Proteomes" id="UP000030125">
    <property type="component" value="Unassembled WGS sequence"/>
</dbReference>
<comment type="caution">
    <text evidence="2">The sequence shown here is derived from an EMBL/GenBank/DDBJ whole genome shotgun (WGS) entry which is preliminary data.</text>
</comment>
<dbReference type="RefSeq" id="WP_036850630.1">
    <property type="nucleotide sequence ID" value="NZ_JQJD01000010.1"/>
</dbReference>
<protein>
    <recommendedName>
        <fullName evidence="4">DUF3316 domain-containing protein</fullName>
    </recommendedName>
</protein>
<keyword evidence="1" id="KW-0732">Signal</keyword>
<gene>
    <name evidence="2" type="ORF">HQ35_02230</name>
</gene>
<dbReference type="OrthoDB" id="1012285at2"/>
<evidence type="ECO:0000256" key="1">
    <source>
        <dbReference type="SAM" id="SignalP"/>
    </source>
</evidence>
<proteinExistence type="predicted"/>
<feature type="signal peptide" evidence="1">
    <location>
        <begin position="1"/>
        <end position="30"/>
    </location>
</feature>
<dbReference type="STRING" id="36874.HQ34_04620"/>
<dbReference type="EMBL" id="JQJD01000010">
    <property type="protein sequence ID" value="KGN82396.1"/>
    <property type="molecule type" value="Genomic_DNA"/>
</dbReference>
<reference evidence="2 3" key="1">
    <citation type="submission" date="2014-08" db="EMBL/GenBank/DDBJ databases">
        <title>Porphyromonas cangingivalis strain:COT-109_OH1386 Genome sequencing.</title>
        <authorList>
            <person name="Wallis C."/>
            <person name="Deusch O."/>
            <person name="O'Flynn C."/>
            <person name="Davis I."/>
            <person name="Jospin G."/>
            <person name="Darling A.E."/>
            <person name="Coil D.A."/>
            <person name="Alexiev A."/>
            <person name="Horsfall A."/>
            <person name="Kirkwood N."/>
            <person name="Harris S."/>
            <person name="Eisen J.A."/>
        </authorList>
    </citation>
    <scope>NUCLEOTIDE SEQUENCE [LARGE SCALE GENOMIC DNA]</scope>
    <source>
        <strain evidence="3">COT-109 OH1386</strain>
    </source>
</reference>
<evidence type="ECO:0000313" key="2">
    <source>
        <dbReference type="EMBL" id="KGN82396.1"/>
    </source>
</evidence>
<feature type="chain" id="PRO_5001998590" description="DUF3316 domain-containing protein" evidence="1">
    <location>
        <begin position="31"/>
        <end position="312"/>
    </location>
</feature>
<dbReference type="AlphaFoldDB" id="A0A0A2EU50"/>
<keyword evidence="3" id="KW-1185">Reference proteome</keyword>